<reference evidence="1 2" key="1">
    <citation type="submission" date="2016-12" db="EMBL/GenBank/DDBJ databases">
        <title>Study of bacterial adaptation to deep sea.</title>
        <authorList>
            <person name="Song J."/>
            <person name="Yoshizawa S."/>
            <person name="Kogure K."/>
        </authorList>
    </citation>
    <scope>NUCLEOTIDE SEQUENCE [LARGE SCALE GENOMIC DNA]</scope>
    <source>
        <strain evidence="1 2">SAORIC-165</strain>
    </source>
</reference>
<gene>
    <name evidence="1" type="ORF">BSZ32_03180</name>
</gene>
<evidence type="ECO:0008006" key="3">
    <source>
        <dbReference type="Google" id="ProtNLM"/>
    </source>
</evidence>
<name>A0A2S7U069_9BACT</name>
<dbReference type="EMBL" id="MQWA01000001">
    <property type="protein sequence ID" value="PQJ27593.1"/>
    <property type="molecule type" value="Genomic_DNA"/>
</dbReference>
<dbReference type="AlphaFoldDB" id="A0A2S7U069"/>
<comment type="caution">
    <text evidence="1">The sequence shown here is derived from an EMBL/GenBank/DDBJ whole genome shotgun (WGS) entry which is preliminary data.</text>
</comment>
<protein>
    <recommendedName>
        <fullName evidence="3">Gingipain domain-containing protein</fullName>
    </recommendedName>
</protein>
<sequence length="288" mass="31272">MNSTGFIEAGIRLAEVDSRGSVILLVRDSAAATLPIELTRLQQDLAGDGWHVIREHITAAQSVEDVKTIISAHYANSATPNVSSVFLFGRIPVPYSGLINPYGHSNHLGAWPGDVFYAEMDGTWTDTGVNNTAASGTRNDNVPGYGKYDQSVLPSAVELEIGRVDLSNMTIFPDASTSENDLLLRYLNKDHDYRHQLGAYASVPRLGLVDDNWGYRGNDTFASNVWWNFKSFFGYGNITAADWFTTLNIDTYLWAFGGGGGSYTSAGGVGTSAQFGNTDSKAVFNILF</sequence>
<organism evidence="1 2">
    <name type="scientific">Rubritalea profundi</name>
    <dbReference type="NCBI Taxonomy" id="1658618"/>
    <lineage>
        <taxon>Bacteria</taxon>
        <taxon>Pseudomonadati</taxon>
        <taxon>Verrucomicrobiota</taxon>
        <taxon>Verrucomicrobiia</taxon>
        <taxon>Verrucomicrobiales</taxon>
        <taxon>Rubritaleaceae</taxon>
        <taxon>Rubritalea</taxon>
    </lineage>
</organism>
<dbReference type="Proteomes" id="UP000239907">
    <property type="component" value="Unassembled WGS sequence"/>
</dbReference>
<evidence type="ECO:0000313" key="1">
    <source>
        <dbReference type="EMBL" id="PQJ27593.1"/>
    </source>
</evidence>
<accession>A0A2S7U069</accession>
<evidence type="ECO:0000313" key="2">
    <source>
        <dbReference type="Proteomes" id="UP000239907"/>
    </source>
</evidence>
<proteinExistence type="predicted"/>
<keyword evidence="2" id="KW-1185">Reference proteome</keyword>